<name>A0A7C4XLD3_UNCW3</name>
<evidence type="ECO:0000256" key="4">
    <source>
        <dbReference type="ARBA" id="ARBA00022759"/>
    </source>
</evidence>
<dbReference type="PANTHER" id="PTHR33992">
    <property type="entry name" value="RIBONUCLEASE P PROTEIN COMPONENT"/>
    <property type="match status" value="1"/>
</dbReference>
<dbReference type="PROSITE" id="PS00648">
    <property type="entry name" value="RIBONUCLEASE_P"/>
    <property type="match status" value="1"/>
</dbReference>
<dbReference type="GO" id="GO:0042781">
    <property type="term" value="F:3'-tRNA processing endoribonuclease activity"/>
    <property type="evidence" value="ECO:0007669"/>
    <property type="project" value="TreeGrafter"/>
</dbReference>
<sequence>MCKCAGNLNKKRYRLKKSEILRKREIKNLLLKGKRYFSKNLTIIYLPALKQKAGFIASRQIRQAVKRNRVKRILREAYRMNKGIFEGLQVIFLAQGELSSTEVIEAFVIFNKEGKK</sequence>
<dbReference type="Pfam" id="PF00825">
    <property type="entry name" value="Ribonuclease_P"/>
    <property type="match status" value="1"/>
</dbReference>
<keyword evidence="5 8" id="KW-0378">Hydrolase</keyword>
<dbReference type="GO" id="GO:0004526">
    <property type="term" value="F:ribonuclease P activity"/>
    <property type="evidence" value="ECO:0007669"/>
    <property type="project" value="UniProtKB-UniRule"/>
</dbReference>
<evidence type="ECO:0000313" key="8">
    <source>
        <dbReference type="EMBL" id="HGV98038.1"/>
    </source>
</evidence>
<comment type="caution">
    <text evidence="8">The sequence shown here is derived from an EMBL/GenBank/DDBJ whole genome shotgun (WGS) entry which is preliminary data.</text>
</comment>
<evidence type="ECO:0000256" key="6">
    <source>
        <dbReference type="ARBA" id="ARBA00022884"/>
    </source>
</evidence>
<dbReference type="InterPro" id="IPR014721">
    <property type="entry name" value="Ribsml_uS5_D2-typ_fold_subgr"/>
</dbReference>
<dbReference type="InterPro" id="IPR020568">
    <property type="entry name" value="Ribosomal_Su5_D2-typ_SF"/>
</dbReference>
<gene>
    <name evidence="8" type="primary">rnpA</name>
    <name evidence="8" type="ORF">ENV60_07055</name>
</gene>
<comment type="function">
    <text evidence="1">RNaseP catalyzes the removal of the 5'-leader sequence from pre-tRNA to produce the mature 5'-terminus. It can also cleave other RNA substrates such as 4.5S RNA. The protein component plays an auxiliary but essential role in vivo by binding to the 5'-leader sequence and broadening the substrate specificity of the ribozyme.</text>
</comment>
<dbReference type="NCBIfam" id="TIGR00188">
    <property type="entry name" value="rnpA"/>
    <property type="match status" value="1"/>
</dbReference>
<evidence type="ECO:0000256" key="1">
    <source>
        <dbReference type="ARBA" id="ARBA00002663"/>
    </source>
</evidence>
<dbReference type="SUPFAM" id="SSF54211">
    <property type="entry name" value="Ribosomal protein S5 domain 2-like"/>
    <property type="match status" value="1"/>
</dbReference>
<keyword evidence="3" id="KW-0540">Nuclease</keyword>
<keyword evidence="4" id="KW-0255">Endonuclease</keyword>
<evidence type="ECO:0000256" key="5">
    <source>
        <dbReference type="ARBA" id="ARBA00022801"/>
    </source>
</evidence>
<dbReference type="EC" id="3.1.26.5" evidence="7"/>
<organism evidence="8">
    <name type="scientific">candidate division WOR-3 bacterium</name>
    <dbReference type="NCBI Taxonomy" id="2052148"/>
    <lineage>
        <taxon>Bacteria</taxon>
        <taxon>Bacteria division WOR-3</taxon>
    </lineage>
</organism>
<evidence type="ECO:0000256" key="2">
    <source>
        <dbReference type="ARBA" id="ARBA00022694"/>
    </source>
</evidence>
<dbReference type="PANTHER" id="PTHR33992:SF1">
    <property type="entry name" value="RIBONUCLEASE P PROTEIN COMPONENT"/>
    <property type="match status" value="1"/>
</dbReference>
<accession>A0A7C4XLD3</accession>
<dbReference type="InterPro" id="IPR000100">
    <property type="entry name" value="RNase_P"/>
</dbReference>
<evidence type="ECO:0000256" key="3">
    <source>
        <dbReference type="ARBA" id="ARBA00022722"/>
    </source>
</evidence>
<dbReference type="Gene3D" id="3.30.230.10">
    <property type="match status" value="1"/>
</dbReference>
<proteinExistence type="predicted"/>
<dbReference type="AlphaFoldDB" id="A0A7C4XLD3"/>
<dbReference type="GO" id="GO:0000049">
    <property type="term" value="F:tRNA binding"/>
    <property type="evidence" value="ECO:0007669"/>
    <property type="project" value="InterPro"/>
</dbReference>
<dbReference type="InterPro" id="IPR020539">
    <property type="entry name" value="RNase_P_CS"/>
</dbReference>
<reference evidence="8" key="1">
    <citation type="journal article" date="2020" name="mSystems">
        <title>Genome- and Community-Level Interaction Insights into Carbon Utilization and Element Cycling Functions of Hydrothermarchaeota in Hydrothermal Sediment.</title>
        <authorList>
            <person name="Zhou Z."/>
            <person name="Liu Y."/>
            <person name="Xu W."/>
            <person name="Pan J."/>
            <person name="Luo Z.H."/>
            <person name="Li M."/>
        </authorList>
    </citation>
    <scope>NUCLEOTIDE SEQUENCE [LARGE SCALE GENOMIC DNA]</scope>
    <source>
        <strain evidence="8">SpSt-774</strain>
    </source>
</reference>
<evidence type="ECO:0000256" key="7">
    <source>
        <dbReference type="NCBIfam" id="TIGR00188"/>
    </source>
</evidence>
<protein>
    <recommendedName>
        <fullName evidence="7">Ribonuclease P protein component</fullName>
        <ecNumber evidence="7">3.1.26.5</ecNumber>
    </recommendedName>
</protein>
<dbReference type="GO" id="GO:0030677">
    <property type="term" value="C:ribonuclease P complex"/>
    <property type="evidence" value="ECO:0007669"/>
    <property type="project" value="TreeGrafter"/>
</dbReference>
<keyword evidence="6" id="KW-0694">RNA-binding</keyword>
<dbReference type="EMBL" id="DTGZ01000133">
    <property type="protein sequence ID" value="HGV98038.1"/>
    <property type="molecule type" value="Genomic_DNA"/>
</dbReference>
<keyword evidence="2" id="KW-0819">tRNA processing</keyword>